<dbReference type="GO" id="GO:0003729">
    <property type="term" value="F:mRNA binding"/>
    <property type="evidence" value="ECO:0007669"/>
    <property type="project" value="UniProtKB-ARBA"/>
</dbReference>
<evidence type="ECO:0000256" key="1">
    <source>
        <dbReference type="ARBA" id="ARBA00022499"/>
    </source>
</evidence>
<organism evidence="3 4">
    <name type="scientific">Apatococcus fuscideae</name>
    <dbReference type="NCBI Taxonomy" id="2026836"/>
    <lineage>
        <taxon>Eukaryota</taxon>
        <taxon>Viridiplantae</taxon>
        <taxon>Chlorophyta</taxon>
        <taxon>core chlorophytes</taxon>
        <taxon>Trebouxiophyceae</taxon>
        <taxon>Chlorellales</taxon>
        <taxon>Chlorellaceae</taxon>
        <taxon>Apatococcus</taxon>
    </lineage>
</organism>
<dbReference type="PRINTS" id="PR00348">
    <property type="entry name" value="UBIQUITIN"/>
</dbReference>
<proteinExistence type="predicted"/>
<dbReference type="InterPro" id="IPR019956">
    <property type="entry name" value="Ubiquitin_dom"/>
</dbReference>
<feature type="domain" description="Ubiquitin-like" evidence="2">
    <location>
        <begin position="344"/>
        <end position="419"/>
    </location>
</feature>
<accession>A0AAW1SSJ7</accession>
<dbReference type="Proteomes" id="UP001485043">
    <property type="component" value="Unassembled WGS sequence"/>
</dbReference>
<evidence type="ECO:0000313" key="4">
    <source>
        <dbReference type="Proteomes" id="UP001485043"/>
    </source>
</evidence>
<dbReference type="PROSITE" id="PS50053">
    <property type="entry name" value="UBIQUITIN_2"/>
    <property type="match status" value="2"/>
</dbReference>
<name>A0AAW1SSJ7_9CHLO</name>
<dbReference type="InterPro" id="IPR000626">
    <property type="entry name" value="Ubiquitin-like_dom"/>
</dbReference>
<dbReference type="InterPro" id="IPR029071">
    <property type="entry name" value="Ubiquitin-like_domsf"/>
</dbReference>
<dbReference type="InterPro" id="IPR019954">
    <property type="entry name" value="Ubiquitin_CS"/>
</dbReference>
<dbReference type="InterPro" id="IPR050158">
    <property type="entry name" value="Ubiquitin_ubiquitin-like"/>
</dbReference>
<dbReference type="SMART" id="SM00213">
    <property type="entry name" value="UBQ"/>
    <property type="match status" value="2"/>
</dbReference>
<reference evidence="3 4" key="1">
    <citation type="journal article" date="2024" name="Nat. Commun.">
        <title>Phylogenomics reveals the evolutionary origins of lichenization in chlorophyte algae.</title>
        <authorList>
            <person name="Puginier C."/>
            <person name="Libourel C."/>
            <person name="Otte J."/>
            <person name="Skaloud P."/>
            <person name="Haon M."/>
            <person name="Grisel S."/>
            <person name="Petersen M."/>
            <person name="Berrin J.G."/>
            <person name="Delaux P.M."/>
            <person name="Dal Grande F."/>
            <person name="Keller J."/>
        </authorList>
    </citation>
    <scope>NUCLEOTIDE SEQUENCE [LARGE SCALE GENOMIC DNA]</scope>
    <source>
        <strain evidence="3 4">SAG 2523</strain>
    </source>
</reference>
<dbReference type="PROSITE" id="PS00299">
    <property type="entry name" value="UBIQUITIN_1"/>
    <property type="match status" value="1"/>
</dbReference>
<keyword evidence="1" id="KW-1017">Isopeptide bond</keyword>
<dbReference type="EMBL" id="JALJOV010001139">
    <property type="protein sequence ID" value="KAK9853611.1"/>
    <property type="molecule type" value="Genomic_DNA"/>
</dbReference>
<keyword evidence="4" id="KW-1185">Reference proteome</keyword>
<evidence type="ECO:0000313" key="3">
    <source>
        <dbReference type="EMBL" id="KAK9853611.1"/>
    </source>
</evidence>
<dbReference type="Pfam" id="PF00240">
    <property type="entry name" value="ubiquitin"/>
    <property type="match status" value="2"/>
</dbReference>
<dbReference type="Gene3D" id="3.10.20.90">
    <property type="entry name" value="Phosphatidylinositol 3-kinase Catalytic Subunit, Chain A, domain 1"/>
    <property type="match status" value="2"/>
</dbReference>
<dbReference type="PANTHER" id="PTHR10666">
    <property type="entry name" value="UBIQUITIN"/>
    <property type="match status" value="1"/>
</dbReference>
<evidence type="ECO:0000259" key="2">
    <source>
        <dbReference type="PROSITE" id="PS50053"/>
    </source>
</evidence>
<feature type="domain" description="Ubiquitin-like" evidence="2">
    <location>
        <begin position="152"/>
        <end position="227"/>
    </location>
</feature>
<comment type="caution">
    <text evidence="3">The sequence shown here is derived from an EMBL/GenBank/DDBJ whole genome shotgun (WGS) entry which is preliminary data.</text>
</comment>
<dbReference type="AlphaFoldDB" id="A0AAW1SSJ7"/>
<gene>
    <name evidence="3" type="ORF">WJX84_011254</name>
</gene>
<dbReference type="SUPFAM" id="SSF54236">
    <property type="entry name" value="Ubiquitin-like"/>
    <property type="match status" value="2"/>
</dbReference>
<protein>
    <recommendedName>
        <fullName evidence="2">Ubiquitin-like domain-containing protein</fullName>
    </recommendedName>
</protein>
<sequence>MTEKGTVRLGLELDEGTQLQVDLLRHRITTPSDLWRYLQRVCKYKLLECKGHGLKRWASTQNAQDALGRYYTNRPSKDLEKPFRVLAVKTQGQAQSATSEDDWELFIEPSDQLQLQKLTQDDSLVPYASYPWLPFEYQLYNPDDQKLPGKAVDVYLRTLTGKRLTIKIHLAATIGHLKMLVEDKEGIPFDQQRLIFAGRPLEDGCTLASYGLTAGKTAHLVLRMHGGDTALMLNPRQLALINHITTTSIKAPVKMHPLSRLMPAGLQKHLTQTLDHFVLVQGPTLQRWQAQTTFSESFQKTYETPSCWPAHKAASHDNITSFDIIALPSPGHSLHSAWMLHLTIELFFKDLTGRNITIETNVDLTVKDLKVQVEHCTGVVPEEQRLIYAGQQWEGDRLLLDHGLKHLCTLHLVLRLRGGKYRTACSMIHPGDKTWKKSAALHRRPDPLHSSFTSQMETRLTCAAAQTLVRPVFFVWSGP</sequence>